<feature type="compositionally biased region" description="Basic and acidic residues" evidence="12">
    <location>
        <begin position="624"/>
        <end position="634"/>
    </location>
</feature>
<evidence type="ECO:0000256" key="10">
    <source>
        <dbReference type="ARBA" id="ARBA00023163"/>
    </source>
</evidence>
<organism evidence="14 15">
    <name type="scientific">Chelonoidis abingdonii</name>
    <name type="common">Abingdon island giant tortoise</name>
    <name type="synonym">Testudo abingdonii</name>
    <dbReference type="NCBI Taxonomy" id="106734"/>
    <lineage>
        <taxon>Eukaryota</taxon>
        <taxon>Metazoa</taxon>
        <taxon>Chordata</taxon>
        <taxon>Craniata</taxon>
        <taxon>Vertebrata</taxon>
        <taxon>Euteleostomi</taxon>
        <taxon>Archelosauria</taxon>
        <taxon>Testudinata</taxon>
        <taxon>Testudines</taxon>
        <taxon>Cryptodira</taxon>
        <taxon>Durocryptodira</taxon>
        <taxon>Testudinoidea</taxon>
        <taxon>Testudinidae</taxon>
        <taxon>Chelonoidis</taxon>
    </lineage>
</organism>
<dbReference type="OMA" id="PWEEDIT"/>
<keyword evidence="4" id="KW-0156">Chromatin regulator</keyword>
<feature type="region of interest" description="Disordered" evidence="12">
    <location>
        <begin position="766"/>
        <end position="815"/>
    </location>
</feature>
<keyword evidence="11" id="KW-0539">Nucleus</keyword>
<proteinExistence type="predicted"/>
<evidence type="ECO:0000256" key="3">
    <source>
        <dbReference type="ARBA" id="ARBA00022723"/>
    </source>
</evidence>
<evidence type="ECO:0000256" key="11">
    <source>
        <dbReference type="ARBA" id="ARBA00023242"/>
    </source>
</evidence>
<dbReference type="GO" id="GO:0032454">
    <property type="term" value="F:histone H3K9 demethylase activity"/>
    <property type="evidence" value="ECO:0007669"/>
    <property type="project" value="UniProtKB-ARBA"/>
</dbReference>
<evidence type="ECO:0000256" key="1">
    <source>
        <dbReference type="ARBA" id="ARBA00001954"/>
    </source>
</evidence>
<dbReference type="GO" id="GO:0046872">
    <property type="term" value="F:metal ion binding"/>
    <property type="evidence" value="ECO:0007669"/>
    <property type="project" value="UniProtKB-KW"/>
</dbReference>
<dbReference type="GO" id="GO:0005634">
    <property type="term" value="C:nucleus"/>
    <property type="evidence" value="ECO:0007669"/>
    <property type="project" value="UniProtKB-SubCell"/>
</dbReference>
<feature type="region of interest" description="Disordered" evidence="12">
    <location>
        <begin position="405"/>
        <end position="425"/>
    </location>
</feature>
<feature type="region of interest" description="Disordered" evidence="12">
    <location>
        <begin position="507"/>
        <end position="544"/>
    </location>
</feature>
<keyword evidence="3" id="KW-0479">Metal-binding</keyword>
<keyword evidence="5" id="KW-0524">Neurogenesis</keyword>
<evidence type="ECO:0000256" key="4">
    <source>
        <dbReference type="ARBA" id="ARBA00022853"/>
    </source>
</evidence>
<feature type="compositionally biased region" description="Acidic residues" evidence="12">
    <location>
        <begin position="569"/>
        <end position="578"/>
    </location>
</feature>
<feature type="region of interest" description="Disordered" evidence="12">
    <location>
        <begin position="563"/>
        <end position="642"/>
    </location>
</feature>
<evidence type="ECO:0000256" key="5">
    <source>
        <dbReference type="ARBA" id="ARBA00022902"/>
    </source>
</evidence>
<evidence type="ECO:0000256" key="8">
    <source>
        <dbReference type="ARBA" id="ARBA00023004"/>
    </source>
</evidence>
<keyword evidence="9" id="KW-0805">Transcription regulation</keyword>
<dbReference type="InterPro" id="IPR041070">
    <property type="entry name" value="JHD"/>
</dbReference>
<comment type="subcellular location">
    <subcellularLocation>
        <location evidence="2">Nucleus</location>
    </subcellularLocation>
</comment>
<gene>
    <name evidence="14" type="primary">KDM7A</name>
</gene>
<evidence type="ECO:0000313" key="14">
    <source>
        <dbReference type="Ensembl" id="ENSCABP00000030307.1"/>
    </source>
</evidence>
<name>A0A8C0JC30_CHEAB</name>
<dbReference type="GO" id="GO:0007399">
    <property type="term" value="P:nervous system development"/>
    <property type="evidence" value="ECO:0007669"/>
    <property type="project" value="UniProtKB-KW"/>
</dbReference>
<evidence type="ECO:0000256" key="7">
    <source>
        <dbReference type="ARBA" id="ARBA00023002"/>
    </source>
</evidence>
<dbReference type="Gene3D" id="1.20.58.1360">
    <property type="match status" value="1"/>
</dbReference>
<accession>A0A8C0JC30</accession>
<evidence type="ECO:0000256" key="2">
    <source>
        <dbReference type="ARBA" id="ARBA00004123"/>
    </source>
</evidence>
<keyword evidence="7" id="KW-0560">Oxidoreductase</keyword>
<dbReference type="Gene3D" id="2.60.120.650">
    <property type="entry name" value="Cupin"/>
    <property type="match status" value="1"/>
</dbReference>
<dbReference type="Pfam" id="PF02373">
    <property type="entry name" value="JmjC"/>
    <property type="match status" value="1"/>
</dbReference>
<feature type="domain" description="JmjC" evidence="13">
    <location>
        <begin position="160"/>
        <end position="316"/>
    </location>
</feature>
<dbReference type="GeneTree" id="ENSGT00940000158039"/>
<keyword evidence="10" id="KW-0804">Transcription</keyword>
<dbReference type="InterPro" id="IPR050690">
    <property type="entry name" value="JHDM1_Histone_Demethylase"/>
</dbReference>
<keyword evidence="15" id="KW-1185">Reference proteome</keyword>
<feature type="compositionally biased region" description="Acidic residues" evidence="12">
    <location>
        <begin position="590"/>
        <end position="600"/>
    </location>
</feature>
<protein>
    <submittedName>
        <fullName evidence="14">Lysine demethylase 7A</fullName>
    </submittedName>
</protein>
<reference evidence="14" key="2">
    <citation type="submission" date="2025-09" db="UniProtKB">
        <authorList>
            <consortium name="Ensembl"/>
        </authorList>
    </citation>
    <scope>IDENTIFICATION</scope>
</reference>
<dbReference type="PROSITE" id="PS51184">
    <property type="entry name" value="JMJC"/>
    <property type="match status" value="1"/>
</dbReference>
<dbReference type="SUPFAM" id="SSF51197">
    <property type="entry name" value="Clavaminate synthase-like"/>
    <property type="match status" value="1"/>
</dbReference>
<evidence type="ECO:0000313" key="15">
    <source>
        <dbReference type="Proteomes" id="UP000694404"/>
    </source>
</evidence>
<keyword evidence="6" id="KW-0223">Dioxygenase</keyword>
<feature type="compositionally biased region" description="Basic residues" evidence="12">
    <location>
        <begin position="414"/>
        <end position="424"/>
    </location>
</feature>
<dbReference type="Pfam" id="PF17811">
    <property type="entry name" value="JHD"/>
    <property type="match status" value="1"/>
</dbReference>
<dbReference type="Ensembl" id="ENSCABT00000033221.1">
    <property type="protein sequence ID" value="ENSCABP00000030307.1"/>
    <property type="gene ID" value="ENSCABG00000022196.1"/>
</dbReference>
<evidence type="ECO:0000256" key="6">
    <source>
        <dbReference type="ARBA" id="ARBA00022964"/>
    </source>
</evidence>
<evidence type="ECO:0000256" key="9">
    <source>
        <dbReference type="ARBA" id="ARBA00023015"/>
    </source>
</evidence>
<sequence length="837" mass="95000">EHHAVDIDLYHCPNCAVLHGLSLMKKRRNWHRHDYTEFDDGSKPVQAGTRTFVKQLQARSFPSADEIILKMHGSQLTQRYLEKHGFDVPIMVPKLDGLGLRLPPPTFSVLDVERYVGGDKVIDVIDVARQADSKMKLHNYIKYFMNPDRPKVLNVISLEFSDTKMSELVEVPDIATKLSWVENYWPDDSVFPKPFVQKYCLMGVQDSYTDFHIDFGGTSVWYHVLWGEKIFYLIKPTDENLALYESWSSSVTQSEVYFGDKVDKCYKCVVKQGHTLFVPTGWIHAVLTSQDCMAFGGNFLHNLNIGMQLRLVSSVCSGCTFSSTKLREDGFQPQNFLVKGVKALLSALKLWMKKELVTEHAFEIPDNVRPGHLIKELSKVIRSVEEENSKPVKTQGILGMCPVSRSSHEATSSHHSRRKVRKLRDHTTKVPSNLDILELHTREVLKRLEMSPWEEGIANSKLNGRFNKPFQPSSTVPEWRTKDNDLRLLLSNGRIIRDERRPFTDRSLYTADSEDEDDRTRSKKTKTIKMEDQSSGLEGQGTAEAQKPLNMFFESVKSELRNGSSEYSDISDSEESEPDCTTQLNNSSTEESESSDDEEKQEVTSNFKKESKIRDLCQTTQKPSKNETPSKRECPTSTSTEEEAIQGMLSMAGLHYTTCLPGHVQSTDCTDKRTSHQEHRSFKFFSKHTREEERGVGTSIWARQLNAASRITPQDTSKAQKYIKKEGASEASHKVQENRNFTHSNGLSFQHGKCTRDSTLIQGECRLSDGSLSPDRPYGETSLSIPLHPTKRPASNPPPISNQATKGKRPKKGMATAKQRLGKILKLNRNGHARFFV</sequence>
<dbReference type="AlphaFoldDB" id="A0A8C0JC30"/>
<dbReference type="FunFam" id="2.60.120.650:FF:000021">
    <property type="entry name" value="Lysine-specific demethylase 7A"/>
    <property type="match status" value="1"/>
</dbReference>
<comment type="cofactor">
    <cofactor evidence="1">
        <name>Fe(2+)</name>
        <dbReference type="ChEBI" id="CHEBI:29033"/>
    </cofactor>
</comment>
<dbReference type="Proteomes" id="UP000694404">
    <property type="component" value="Unplaced"/>
</dbReference>
<evidence type="ECO:0000259" key="13">
    <source>
        <dbReference type="PROSITE" id="PS51184"/>
    </source>
</evidence>
<dbReference type="InterPro" id="IPR003347">
    <property type="entry name" value="JmjC_dom"/>
</dbReference>
<dbReference type="SMART" id="SM00558">
    <property type="entry name" value="JmjC"/>
    <property type="match status" value="1"/>
</dbReference>
<evidence type="ECO:0000256" key="12">
    <source>
        <dbReference type="SAM" id="MobiDB-lite"/>
    </source>
</evidence>
<dbReference type="PANTHER" id="PTHR23123">
    <property type="entry name" value="PHD/F-BOX CONTAINING PROTEIN"/>
    <property type="match status" value="1"/>
</dbReference>
<keyword evidence="8" id="KW-0408">Iron</keyword>
<dbReference type="GO" id="GO:0071558">
    <property type="term" value="F:histone H3K27me2/H3K27me3 demethylase activity"/>
    <property type="evidence" value="ECO:0007669"/>
    <property type="project" value="UniProtKB-ARBA"/>
</dbReference>
<reference evidence="14" key="1">
    <citation type="submission" date="2025-08" db="UniProtKB">
        <authorList>
            <consortium name="Ensembl"/>
        </authorList>
    </citation>
    <scope>IDENTIFICATION</scope>
</reference>